<organism evidence="1">
    <name type="scientific">marine sediment metagenome</name>
    <dbReference type="NCBI Taxonomy" id="412755"/>
    <lineage>
        <taxon>unclassified sequences</taxon>
        <taxon>metagenomes</taxon>
        <taxon>ecological metagenomes</taxon>
    </lineage>
</organism>
<comment type="caution">
    <text evidence="1">The sequence shown here is derived from an EMBL/GenBank/DDBJ whole genome shotgun (WGS) entry which is preliminary data.</text>
</comment>
<gene>
    <name evidence="1" type="ORF">S01H4_21121</name>
</gene>
<name>X1C0A4_9ZZZZ</name>
<proteinExistence type="predicted"/>
<dbReference type="EMBL" id="BART01009549">
    <property type="protein sequence ID" value="GAG77821.1"/>
    <property type="molecule type" value="Genomic_DNA"/>
</dbReference>
<feature type="non-terminal residue" evidence="1">
    <location>
        <position position="1"/>
    </location>
</feature>
<protein>
    <submittedName>
        <fullName evidence="1">Uncharacterized protein</fullName>
    </submittedName>
</protein>
<dbReference type="AlphaFoldDB" id="X1C0A4"/>
<accession>X1C0A4</accession>
<evidence type="ECO:0000313" key="1">
    <source>
        <dbReference type="EMBL" id="GAG77821.1"/>
    </source>
</evidence>
<sequence length="104" mass="12302">FCVTTILNSNSRLISALIDTRKHTDDITKKEQQLWLLYSLWVHYLYIQYGFTNDIQIQLELKDSLNWLVTLVNNNPENIEVKDFANSVLDDLSNRINQLKNKFK</sequence>
<reference evidence="1" key="1">
    <citation type="journal article" date="2014" name="Front. Microbiol.">
        <title>High frequency of phylogenetically diverse reductive dehalogenase-homologous genes in deep subseafloor sedimentary metagenomes.</title>
        <authorList>
            <person name="Kawai M."/>
            <person name="Futagami T."/>
            <person name="Toyoda A."/>
            <person name="Takaki Y."/>
            <person name="Nishi S."/>
            <person name="Hori S."/>
            <person name="Arai W."/>
            <person name="Tsubouchi T."/>
            <person name="Morono Y."/>
            <person name="Uchiyama I."/>
            <person name="Ito T."/>
            <person name="Fujiyama A."/>
            <person name="Inagaki F."/>
            <person name="Takami H."/>
        </authorList>
    </citation>
    <scope>NUCLEOTIDE SEQUENCE</scope>
    <source>
        <strain evidence="1">Expedition CK06-06</strain>
    </source>
</reference>